<protein>
    <recommendedName>
        <fullName evidence="2">Soluble ligand binding domain-containing protein</fullName>
    </recommendedName>
</protein>
<evidence type="ECO:0000313" key="4">
    <source>
        <dbReference type="Proteomes" id="UP000176424"/>
    </source>
</evidence>
<gene>
    <name evidence="3" type="ORF">A2397_00625</name>
</gene>
<dbReference type="STRING" id="1797263.A2397_00625"/>
<evidence type="ECO:0000313" key="3">
    <source>
        <dbReference type="EMBL" id="OGD08431.1"/>
    </source>
</evidence>
<dbReference type="InterPro" id="IPR051675">
    <property type="entry name" value="Endo/Exo/Phosphatase_dom_1"/>
</dbReference>
<sequence length="188" mass="20044">MNAEGKWPVIGLLVGLVLLGAGVFVWKTENEPEIEVIKGASVESNPGTSQKLLVIDVEGAVLRPGVYELKEGSRISDALNIAEGLAADADVKWVERSINKAQVLTDGYKLYIPRIGENSVTEANVTSVSNIISINSGSVDQLEKLPGVGPVTAGKIIGGRPFGKLEELTEKKIVGKKVFEQIKPLISL</sequence>
<comment type="caution">
    <text evidence="3">The sequence shown here is derived from an EMBL/GenBank/DDBJ whole genome shotgun (WGS) entry which is preliminary data.</text>
</comment>
<evidence type="ECO:0000259" key="2">
    <source>
        <dbReference type="Pfam" id="PF10531"/>
    </source>
</evidence>
<keyword evidence="1" id="KW-0812">Transmembrane</keyword>
<evidence type="ECO:0000256" key="1">
    <source>
        <dbReference type="SAM" id="Phobius"/>
    </source>
</evidence>
<reference evidence="3 4" key="1">
    <citation type="journal article" date="2016" name="Nat. Commun.">
        <title>Thousands of microbial genomes shed light on interconnected biogeochemical processes in an aquifer system.</title>
        <authorList>
            <person name="Anantharaman K."/>
            <person name="Brown C.T."/>
            <person name="Hug L.A."/>
            <person name="Sharon I."/>
            <person name="Castelle C.J."/>
            <person name="Probst A.J."/>
            <person name="Thomas B.C."/>
            <person name="Singh A."/>
            <person name="Wilkins M.J."/>
            <person name="Karaoz U."/>
            <person name="Brodie E.L."/>
            <person name="Williams K.H."/>
            <person name="Hubbard S.S."/>
            <person name="Banfield J.F."/>
        </authorList>
    </citation>
    <scope>NUCLEOTIDE SEQUENCE [LARGE SCALE GENOMIC DNA]</scope>
</reference>
<proteinExistence type="predicted"/>
<dbReference type="EMBL" id="MEXR01000057">
    <property type="protein sequence ID" value="OGD08431.1"/>
    <property type="molecule type" value="Genomic_DNA"/>
</dbReference>
<dbReference type="GO" id="GO:0015627">
    <property type="term" value="C:type II protein secretion system complex"/>
    <property type="evidence" value="ECO:0007669"/>
    <property type="project" value="TreeGrafter"/>
</dbReference>
<dbReference type="Pfam" id="PF12836">
    <property type="entry name" value="HHH_3"/>
    <property type="match status" value="1"/>
</dbReference>
<dbReference type="Pfam" id="PF10531">
    <property type="entry name" value="SLBB"/>
    <property type="match status" value="1"/>
</dbReference>
<feature type="domain" description="Soluble ligand binding" evidence="2">
    <location>
        <begin position="54"/>
        <end position="90"/>
    </location>
</feature>
<keyword evidence="1" id="KW-0472">Membrane</keyword>
<dbReference type="Gene3D" id="1.10.150.320">
    <property type="entry name" value="Photosystem II 12 kDa extrinsic protein"/>
    <property type="match status" value="1"/>
</dbReference>
<feature type="transmembrane region" description="Helical" evidence="1">
    <location>
        <begin position="7"/>
        <end position="26"/>
    </location>
</feature>
<name>A0A1F4ZPX9_9BACT</name>
<organism evidence="3 4">
    <name type="scientific">Candidatus Amesbacteria bacterium RIFOXYB1_FULL_44_23</name>
    <dbReference type="NCBI Taxonomy" id="1797263"/>
    <lineage>
        <taxon>Bacteria</taxon>
        <taxon>Candidatus Amesiibacteriota</taxon>
    </lineage>
</organism>
<dbReference type="PANTHER" id="PTHR21180">
    <property type="entry name" value="ENDONUCLEASE/EXONUCLEASE/PHOSPHATASE FAMILY DOMAIN-CONTAINING PROTEIN 1"/>
    <property type="match status" value="1"/>
</dbReference>
<accession>A0A1F4ZPX9</accession>
<dbReference type="GO" id="GO:0015628">
    <property type="term" value="P:protein secretion by the type II secretion system"/>
    <property type="evidence" value="ECO:0007669"/>
    <property type="project" value="TreeGrafter"/>
</dbReference>
<dbReference type="Proteomes" id="UP000176424">
    <property type="component" value="Unassembled WGS sequence"/>
</dbReference>
<dbReference type="InterPro" id="IPR019554">
    <property type="entry name" value="Soluble_ligand-bd"/>
</dbReference>
<dbReference type="AlphaFoldDB" id="A0A1F4ZPX9"/>
<keyword evidence="1" id="KW-1133">Transmembrane helix</keyword>
<dbReference type="PANTHER" id="PTHR21180:SF32">
    <property type="entry name" value="ENDONUCLEASE_EXONUCLEASE_PHOSPHATASE FAMILY DOMAIN-CONTAINING PROTEIN 1"/>
    <property type="match status" value="1"/>
</dbReference>
<dbReference type="SUPFAM" id="SSF81585">
    <property type="entry name" value="PsbU/PolX domain-like"/>
    <property type="match status" value="1"/>
</dbReference>